<evidence type="ECO:0000256" key="6">
    <source>
        <dbReference type="ARBA" id="ARBA00022989"/>
    </source>
</evidence>
<feature type="transmembrane region" description="Helical" evidence="8">
    <location>
        <begin position="45"/>
        <end position="66"/>
    </location>
</feature>
<dbReference type="GO" id="GO:1903785">
    <property type="term" value="P:L-valine transmembrane transport"/>
    <property type="evidence" value="ECO:0007669"/>
    <property type="project" value="TreeGrafter"/>
</dbReference>
<evidence type="ECO:0000256" key="3">
    <source>
        <dbReference type="ARBA" id="ARBA00022448"/>
    </source>
</evidence>
<dbReference type="Pfam" id="PF03591">
    <property type="entry name" value="AzlC"/>
    <property type="match status" value="1"/>
</dbReference>
<gene>
    <name evidence="9" type="ORF">HF966_07335</name>
</gene>
<reference evidence="9 10" key="1">
    <citation type="submission" date="2020-04" db="EMBL/GenBank/DDBJ databases">
        <title>MicrobeNet Type strains.</title>
        <authorList>
            <person name="Nicholson A.C."/>
        </authorList>
    </citation>
    <scope>NUCLEOTIDE SEQUENCE [LARGE SCALE GENOMIC DNA]</scope>
    <source>
        <strain evidence="9 10">CCUG 54536</strain>
    </source>
</reference>
<evidence type="ECO:0000256" key="4">
    <source>
        <dbReference type="ARBA" id="ARBA00022475"/>
    </source>
</evidence>
<feature type="transmembrane region" description="Helical" evidence="8">
    <location>
        <begin position="164"/>
        <end position="181"/>
    </location>
</feature>
<evidence type="ECO:0000256" key="8">
    <source>
        <dbReference type="SAM" id="Phobius"/>
    </source>
</evidence>
<comment type="similarity">
    <text evidence="2">Belongs to the AzlC family.</text>
</comment>
<accession>A0A846ZIP0</accession>
<sequence length="245" mass="27473">MSLMSKTDFRKVWNSVLPLFVSYLPLGLASGILLQSVHFNVLQTFLISVLVFSGGGQFLVVSLLATQSSVSTILMMVFFLELRYALLGATLSHYLKQESNRFLAIFSQSMNDENYAVNHLKFLTDSSWDAQKALWVNWLSMLAWVLANVTGTISAHFVKIDSSLVHFALTAMFVYMLVMHVKNKKRLVAALVSAILAVCFMITIKNTFGIVLATLVASYAGHSFEQWQHKRREVANPTVIVEEQV</sequence>
<feature type="transmembrane region" description="Helical" evidence="8">
    <location>
        <begin position="12"/>
        <end position="33"/>
    </location>
</feature>
<proteinExistence type="inferred from homology"/>
<evidence type="ECO:0000313" key="9">
    <source>
        <dbReference type="EMBL" id="NKZ18983.1"/>
    </source>
</evidence>
<dbReference type="PANTHER" id="PTHR34979">
    <property type="entry name" value="INNER MEMBRANE PROTEIN YGAZ"/>
    <property type="match status" value="1"/>
</dbReference>
<evidence type="ECO:0000256" key="2">
    <source>
        <dbReference type="ARBA" id="ARBA00010735"/>
    </source>
</evidence>
<comment type="caution">
    <text evidence="9">The sequence shown here is derived from an EMBL/GenBank/DDBJ whole genome shotgun (WGS) entry which is preliminary data.</text>
</comment>
<dbReference type="RefSeq" id="WP_168677509.1">
    <property type="nucleotide sequence ID" value="NZ_BPKV01000009.1"/>
</dbReference>
<evidence type="ECO:0000256" key="1">
    <source>
        <dbReference type="ARBA" id="ARBA00004651"/>
    </source>
</evidence>
<dbReference type="EMBL" id="JAAXPO010000008">
    <property type="protein sequence ID" value="NKZ18983.1"/>
    <property type="molecule type" value="Genomic_DNA"/>
</dbReference>
<name>A0A846ZIP0_9LACO</name>
<keyword evidence="5 8" id="KW-0812">Transmembrane</keyword>
<feature type="transmembrane region" description="Helical" evidence="8">
    <location>
        <begin position="187"/>
        <end position="220"/>
    </location>
</feature>
<comment type="subcellular location">
    <subcellularLocation>
        <location evidence="1">Cell membrane</location>
        <topology evidence="1">Multi-pass membrane protein</topology>
    </subcellularLocation>
</comment>
<dbReference type="GO" id="GO:0005886">
    <property type="term" value="C:plasma membrane"/>
    <property type="evidence" value="ECO:0007669"/>
    <property type="project" value="UniProtKB-SubCell"/>
</dbReference>
<dbReference type="AlphaFoldDB" id="A0A846ZIP0"/>
<evidence type="ECO:0000256" key="7">
    <source>
        <dbReference type="ARBA" id="ARBA00023136"/>
    </source>
</evidence>
<keyword evidence="4" id="KW-1003">Cell membrane</keyword>
<organism evidence="9 10">
    <name type="scientific">Leuconostoc holzapfelii</name>
    <dbReference type="NCBI Taxonomy" id="434464"/>
    <lineage>
        <taxon>Bacteria</taxon>
        <taxon>Bacillati</taxon>
        <taxon>Bacillota</taxon>
        <taxon>Bacilli</taxon>
        <taxon>Lactobacillales</taxon>
        <taxon>Lactobacillaceae</taxon>
        <taxon>Leuconostoc</taxon>
    </lineage>
</organism>
<dbReference type="InterPro" id="IPR011606">
    <property type="entry name" value="Brnchd-chn_aa_trnsp_permease"/>
</dbReference>
<dbReference type="Proteomes" id="UP000590460">
    <property type="component" value="Unassembled WGS sequence"/>
</dbReference>
<evidence type="ECO:0000313" key="10">
    <source>
        <dbReference type="Proteomes" id="UP000590460"/>
    </source>
</evidence>
<dbReference type="PANTHER" id="PTHR34979:SF1">
    <property type="entry name" value="INNER MEMBRANE PROTEIN YGAZ"/>
    <property type="match status" value="1"/>
</dbReference>
<keyword evidence="3" id="KW-0813">Transport</keyword>
<feature type="transmembrane region" description="Helical" evidence="8">
    <location>
        <begin position="135"/>
        <end position="157"/>
    </location>
</feature>
<protein>
    <submittedName>
        <fullName evidence="9">AzlC family ABC transporter permease</fullName>
    </submittedName>
</protein>
<keyword evidence="7 8" id="KW-0472">Membrane</keyword>
<evidence type="ECO:0000256" key="5">
    <source>
        <dbReference type="ARBA" id="ARBA00022692"/>
    </source>
</evidence>
<keyword evidence="6 8" id="KW-1133">Transmembrane helix</keyword>